<keyword evidence="2" id="KW-0472">Membrane</keyword>
<dbReference type="AlphaFoldDB" id="A0A8G2CJG6"/>
<gene>
    <name evidence="3" type="ORF">SAMN05421828_105157</name>
</gene>
<dbReference type="RefSeq" id="WP_029311222.1">
    <property type="nucleotide sequence ID" value="NZ_FTNE01000005.1"/>
</dbReference>
<keyword evidence="2" id="KW-1133">Transmembrane helix</keyword>
<keyword evidence="2" id="KW-0812">Transmembrane</keyword>
<feature type="region of interest" description="Disordered" evidence="1">
    <location>
        <begin position="101"/>
        <end position="139"/>
    </location>
</feature>
<keyword evidence="4" id="KW-1185">Reference proteome</keyword>
<dbReference type="OrthoDB" id="10011764at2"/>
<evidence type="ECO:0000313" key="3">
    <source>
        <dbReference type="EMBL" id="SIQ50794.1"/>
    </source>
</evidence>
<evidence type="ECO:0000313" key="4">
    <source>
        <dbReference type="Proteomes" id="UP000186308"/>
    </source>
</evidence>
<accession>A0A8G2CJG6</accession>
<dbReference type="EMBL" id="FTNE01000005">
    <property type="protein sequence ID" value="SIQ50794.1"/>
    <property type="molecule type" value="Genomic_DNA"/>
</dbReference>
<organism evidence="3 4">
    <name type="scientific">Acidiphilium rubrum</name>
    <dbReference type="NCBI Taxonomy" id="526"/>
    <lineage>
        <taxon>Bacteria</taxon>
        <taxon>Pseudomonadati</taxon>
        <taxon>Pseudomonadota</taxon>
        <taxon>Alphaproteobacteria</taxon>
        <taxon>Acetobacterales</taxon>
        <taxon>Acidocellaceae</taxon>
        <taxon>Acidiphilium</taxon>
    </lineage>
</organism>
<protein>
    <submittedName>
        <fullName evidence="3">Uncharacterized protein</fullName>
    </submittedName>
</protein>
<comment type="caution">
    <text evidence="3">The sequence shown here is derived from an EMBL/GenBank/DDBJ whole genome shotgun (WGS) entry which is preliminary data.</text>
</comment>
<reference evidence="3 4" key="1">
    <citation type="submission" date="2017-01" db="EMBL/GenBank/DDBJ databases">
        <authorList>
            <person name="Varghese N."/>
            <person name="Submissions S."/>
        </authorList>
    </citation>
    <scope>NUCLEOTIDE SEQUENCE [LARGE SCALE GENOMIC DNA]</scope>
    <source>
        <strain evidence="3 4">ATCC 35905</strain>
    </source>
</reference>
<feature type="transmembrane region" description="Helical" evidence="2">
    <location>
        <begin position="12"/>
        <end position="31"/>
    </location>
</feature>
<proteinExistence type="predicted"/>
<evidence type="ECO:0000256" key="2">
    <source>
        <dbReference type="SAM" id="Phobius"/>
    </source>
</evidence>
<evidence type="ECO:0000256" key="1">
    <source>
        <dbReference type="SAM" id="MobiDB-lite"/>
    </source>
</evidence>
<name>A0A8G2CJG6_ACIRU</name>
<dbReference type="Proteomes" id="UP000186308">
    <property type="component" value="Unassembled WGS sequence"/>
</dbReference>
<sequence>MTEMLNHYVGLLSWLFQIAFFCTLLVALTYARRLDRLLRQVRSDYALLQSALPQFDLTLTKAAAATDRLVHDLRRTETAIGEATESAEAITRKLDDSISRAAQLLASPPQQTPPPEIARPATRMVMPRPSAGHKSRAERDLARMLIDAS</sequence>